<protein>
    <submittedName>
        <fullName evidence="1">Uncharacterized protein</fullName>
    </submittedName>
</protein>
<name>A0A6C0ECE7_9ZZZZ</name>
<sequence length="199" mass="22527">MRLTLNRNAPMLYKSHVCHVDSDNIKKVLTVTGKLHVKSVASPNNGLSFTFICDKTKSSDIINLLTDVNDYAKSEFSKEINIKTIVEIIDNDTISVSIGSVASIVVSIKNDKKIKIKDIMTFKNFDCMISLNPYIMKTPNGVIFSTKMMSMTILDNKQISKYYELQKEVSKDNIIVKKYPLAKKKAYDNIINILKSHRA</sequence>
<evidence type="ECO:0000313" key="1">
    <source>
        <dbReference type="EMBL" id="QHT26311.1"/>
    </source>
</evidence>
<accession>A0A6C0ECE7</accession>
<organism evidence="1">
    <name type="scientific">viral metagenome</name>
    <dbReference type="NCBI Taxonomy" id="1070528"/>
    <lineage>
        <taxon>unclassified sequences</taxon>
        <taxon>metagenomes</taxon>
        <taxon>organismal metagenomes</taxon>
    </lineage>
</organism>
<proteinExistence type="predicted"/>
<reference evidence="1" key="1">
    <citation type="journal article" date="2020" name="Nature">
        <title>Giant virus diversity and host interactions through global metagenomics.</title>
        <authorList>
            <person name="Schulz F."/>
            <person name="Roux S."/>
            <person name="Paez-Espino D."/>
            <person name="Jungbluth S."/>
            <person name="Walsh D.A."/>
            <person name="Denef V.J."/>
            <person name="McMahon K.D."/>
            <person name="Konstantinidis K.T."/>
            <person name="Eloe-Fadrosh E.A."/>
            <person name="Kyrpides N.C."/>
            <person name="Woyke T."/>
        </authorList>
    </citation>
    <scope>NUCLEOTIDE SEQUENCE</scope>
    <source>
        <strain evidence="1">GVMAG-M-3300023179-27</strain>
    </source>
</reference>
<dbReference type="AlphaFoldDB" id="A0A6C0ECE7"/>
<dbReference type="EMBL" id="MN739784">
    <property type="protein sequence ID" value="QHT26311.1"/>
    <property type="molecule type" value="Genomic_DNA"/>
</dbReference>